<dbReference type="PANTHER" id="PTHR11117:SF24">
    <property type="entry name" value="PROTEIN FDRA"/>
    <property type="match status" value="1"/>
</dbReference>
<dbReference type="GO" id="GO:0006099">
    <property type="term" value="P:tricarboxylic acid cycle"/>
    <property type="evidence" value="ECO:0007669"/>
    <property type="project" value="TreeGrafter"/>
</dbReference>
<dbReference type="InterPro" id="IPR003781">
    <property type="entry name" value="CoA-bd"/>
</dbReference>
<evidence type="ECO:0000313" key="4">
    <source>
        <dbReference type="Proteomes" id="UP000216021"/>
    </source>
</evidence>
<sequence>MIEAIIRKGAYFDSVKLMLVTQQVKSMPGIIEVGVVMGTDLNKDILARVNLLSDAAQACSPADLIIAVNAEDRNAFDAVIAKIDGFLNASTASGNHIAYKPKTLVGAMSAQPTSNLVIISTPGNFAKVEARKALNAGLHVMLFSDNMSLADEKELKELAQSKNLFVMGPDCGTSIINGTALCFANQVRRGNIGIVGASGTGMQEISTLIHKQGAGLSHAIGTGGRDLVSEIGGMTMLQGIRALNEDDSTEIMVLVSKPPADEVADKIFSYLEKNVTKPVVINFLGGKPGKSHPGRLEHVATLEEAALKAVQLARKTALAPLMTADEIGSLATRLKSKIGSNGKYLRGLFCGGTLNYEAIIVLEESLGGVYSNSPLDKKLQLQDPYKLTGNACIDLGDDVFTQGRAHPMIDPTLRSQMLTEQINQDDVAVILFDVVLGYGAHDAPANDVVDILKRHADKLATKVLIASICGTDEDPQHYEQTKAALENSGVIIAPSNRCAALIAGKLLA</sequence>
<dbReference type="Gene3D" id="3.40.50.720">
    <property type="entry name" value="NAD(P)-binding Rossmann-like Domain"/>
    <property type="match status" value="1"/>
</dbReference>
<dbReference type="Pfam" id="PF02629">
    <property type="entry name" value="CoA_binding"/>
    <property type="match status" value="1"/>
</dbReference>
<dbReference type="PANTHER" id="PTHR11117">
    <property type="entry name" value="SUCCINYL-COA LIGASE SUBUNIT ALPHA"/>
    <property type="match status" value="1"/>
</dbReference>
<gene>
    <name evidence="3" type="ORF">BMI79_09940</name>
</gene>
<dbReference type="GO" id="GO:0004775">
    <property type="term" value="F:succinate-CoA ligase (ADP-forming) activity"/>
    <property type="evidence" value="ECO:0007669"/>
    <property type="project" value="TreeGrafter"/>
</dbReference>
<dbReference type="AlphaFoldDB" id="A0A1S8CLD5"/>
<dbReference type="Pfam" id="PF00549">
    <property type="entry name" value="Ligase_CoA"/>
    <property type="match status" value="1"/>
</dbReference>
<dbReference type="Proteomes" id="UP000216021">
    <property type="component" value="Unassembled WGS sequence"/>
</dbReference>
<dbReference type="OrthoDB" id="5580580at2"/>
<dbReference type="RefSeq" id="WP_076942018.1">
    <property type="nucleotide sequence ID" value="NZ_MOXD01000004.1"/>
</dbReference>
<evidence type="ECO:0000313" key="3">
    <source>
        <dbReference type="EMBL" id="OMQ23811.1"/>
    </source>
</evidence>
<proteinExistence type="predicted"/>
<dbReference type="InterPro" id="IPR005811">
    <property type="entry name" value="SUCC_ACL_C"/>
</dbReference>
<feature type="domain" description="CoA-binding" evidence="2">
    <location>
        <begin position="189"/>
        <end position="281"/>
    </location>
</feature>
<feature type="domain" description="ATP-citrate synthase/succinyl-CoA ligase C-terminal" evidence="1">
    <location>
        <begin position="348"/>
        <end position="504"/>
    </location>
</feature>
<reference evidence="3 4" key="1">
    <citation type="submission" date="2016-11" db="EMBL/GenBank/DDBJ databases">
        <title>Rahnella oryzae sp. nov., isolated from rice root.</title>
        <authorList>
            <person name="Zhang X.-X."/>
            <person name="Zhang J."/>
        </authorList>
    </citation>
    <scope>NUCLEOTIDE SEQUENCE [LARGE SCALE GENOMIC DNA]</scope>
    <source>
        <strain evidence="3 4">J11-6</strain>
    </source>
</reference>
<comment type="caution">
    <text evidence="3">The sequence shown here is derived from an EMBL/GenBank/DDBJ whole genome shotgun (WGS) entry which is preliminary data.</text>
</comment>
<dbReference type="STRING" id="2034155.BMI79_09940"/>
<dbReference type="NCBIfam" id="NF004760">
    <property type="entry name" value="PRK06091.1"/>
    <property type="match status" value="1"/>
</dbReference>
<organism evidence="3 4">
    <name type="scientific">Serratia oryzae</name>
    <dbReference type="NCBI Taxonomy" id="2034155"/>
    <lineage>
        <taxon>Bacteria</taxon>
        <taxon>Pseudomonadati</taxon>
        <taxon>Pseudomonadota</taxon>
        <taxon>Gammaproteobacteria</taxon>
        <taxon>Enterobacterales</taxon>
        <taxon>Yersiniaceae</taxon>
        <taxon>Serratia</taxon>
    </lineage>
</organism>
<evidence type="ECO:0000259" key="2">
    <source>
        <dbReference type="Pfam" id="PF02629"/>
    </source>
</evidence>
<name>A0A1S8CLD5_9GAMM</name>
<dbReference type="Gene3D" id="3.40.50.261">
    <property type="entry name" value="Succinyl-CoA synthetase domains"/>
    <property type="match status" value="2"/>
</dbReference>
<dbReference type="GO" id="GO:0004776">
    <property type="term" value="F:succinate-CoA ligase (GDP-forming) activity"/>
    <property type="evidence" value="ECO:0007669"/>
    <property type="project" value="TreeGrafter"/>
</dbReference>
<dbReference type="InterPro" id="IPR016102">
    <property type="entry name" value="Succinyl-CoA_synth-like"/>
</dbReference>
<accession>A0A1S8CLD5</accession>
<dbReference type="SUPFAM" id="SSF52210">
    <property type="entry name" value="Succinyl-CoA synthetase domains"/>
    <property type="match status" value="2"/>
</dbReference>
<dbReference type="GO" id="GO:0005829">
    <property type="term" value="C:cytosol"/>
    <property type="evidence" value="ECO:0007669"/>
    <property type="project" value="TreeGrafter"/>
</dbReference>
<evidence type="ECO:0008006" key="5">
    <source>
        <dbReference type="Google" id="ProtNLM"/>
    </source>
</evidence>
<protein>
    <recommendedName>
        <fullName evidence="5">FdrA family protein</fullName>
    </recommendedName>
</protein>
<evidence type="ECO:0000259" key="1">
    <source>
        <dbReference type="Pfam" id="PF00549"/>
    </source>
</evidence>
<dbReference type="GO" id="GO:0009361">
    <property type="term" value="C:succinate-CoA ligase complex (ADP-forming)"/>
    <property type="evidence" value="ECO:0007669"/>
    <property type="project" value="TreeGrafter"/>
</dbReference>
<keyword evidence="4" id="KW-1185">Reference proteome</keyword>
<dbReference type="EMBL" id="MOXD01000004">
    <property type="protein sequence ID" value="OMQ23811.1"/>
    <property type="molecule type" value="Genomic_DNA"/>
</dbReference>